<name>A0AAV4M509_CAEEX</name>
<proteinExistence type="predicted"/>
<dbReference type="EMBL" id="BPLR01019399">
    <property type="protein sequence ID" value="GIX67438.1"/>
    <property type="molecule type" value="Genomic_DNA"/>
</dbReference>
<keyword evidence="2" id="KW-1185">Reference proteome</keyword>
<protein>
    <submittedName>
        <fullName evidence="1">Uncharacterized protein</fullName>
    </submittedName>
</protein>
<sequence length="103" mass="11795">MYRSCCLQLGGEPGDIDITLFLLLLERRLKLPKIPEPLWDSYPISVFPKLISTLIAHQSEENASNDPFVRDLLLEHFEMSEEKVSAVIFASQARREYLAGLLF</sequence>
<evidence type="ECO:0000313" key="1">
    <source>
        <dbReference type="EMBL" id="GIX67438.1"/>
    </source>
</evidence>
<comment type="caution">
    <text evidence="1">The sequence shown here is derived from an EMBL/GenBank/DDBJ whole genome shotgun (WGS) entry which is preliminary data.</text>
</comment>
<gene>
    <name evidence="1" type="ORF">CEXT_104021</name>
</gene>
<reference evidence="1 2" key="1">
    <citation type="submission" date="2021-06" db="EMBL/GenBank/DDBJ databases">
        <title>Caerostris extrusa draft genome.</title>
        <authorList>
            <person name="Kono N."/>
            <person name="Arakawa K."/>
        </authorList>
    </citation>
    <scope>NUCLEOTIDE SEQUENCE [LARGE SCALE GENOMIC DNA]</scope>
</reference>
<dbReference type="AlphaFoldDB" id="A0AAV4M509"/>
<organism evidence="1 2">
    <name type="scientific">Caerostris extrusa</name>
    <name type="common">Bark spider</name>
    <name type="synonym">Caerostris bankana</name>
    <dbReference type="NCBI Taxonomy" id="172846"/>
    <lineage>
        <taxon>Eukaryota</taxon>
        <taxon>Metazoa</taxon>
        <taxon>Ecdysozoa</taxon>
        <taxon>Arthropoda</taxon>
        <taxon>Chelicerata</taxon>
        <taxon>Arachnida</taxon>
        <taxon>Araneae</taxon>
        <taxon>Araneomorphae</taxon>
        <taxon>Entelegynae</taxon>
        <taxon>Araneoidea</taxon>
        <taxon>Araneidae</taxon>
        <taxon>Caerostris</taxon>
    </lineage>
</organism>
<dbReference type="Proteomes" id="UP001054945">
    <property type="component" value="Unassembled WGS sequence"/>
</dbReference>
<evidence type="ECO:0000313" key="2">
    <source>
        <dbReference type="Proteomes" id="UP001054945"/>
    </source>
</evidence>
<accession>A0AAV4M509</accession>